<comment type="caution">
    <text evidence="1">The sequence shown here is derived from an EMBL/GenBank/DDBJ whole genome shotgun (WGS) entry which is preliminary data.</text>
</comment>
<name>A0A9D5SAG6_XYLRU</name>
<organism evidence="1 2">
    <name type="scientific">Xylanibacter ruminicola</name>
    <name type="common">Prevotella ruminicola</name>
    <dbReference type="NCBI Taxonomy" id="839"/>
    <lineage>
        <taxon>Bacteria</taxon>
        <taxon>Pseudomonadati</taxon>
        <taxon>Bacteroidota</taxon>
        <taxon>Bacteroidia</taxon>
        <taxon>Bacteroidales</taxon>
        <taxon>Prevotellaceae</taxon>
        <taxon>Xylanibacter</taxon>
    </lineage>
</organism>
<proteinExistence type="predicted"/>
<dbReference type="Proteomes" id="UP000806522">
    <property type="component" value="Unassembled WGS sequence"/>
</dbReference>
<reference evidence="1" key="1">
    <citation type="submission" date="2019-04" db="EMBL/GenBank/DDBJ databases">
        <title>Evolution of Biomass-Degrading Anaerobic Consortia Revealed by Metagenomics.</title>
        <authorList>
            <person name="Peng X."/>
        </authorList>
    </citation>
    <scope>NUCLEOTIDE SEQUENCE</scope>
    <source>
        <strain evidence="1">SIG140</strain>
    </source>
</reference>
<evidence type="ECO:0000313" key="2">
    <source>
        <dbReference type="Proteomes" id="UP000806522"/>
    </source>
</evidence>
<sequence length="162" mass="18761">MAIILQLPYNEANKQIAQGMAEALGGKFMIGDGMPPLPLADLAMRNAILQLQSDARKREFTLHKYDYIWLMKYINEEPKGITLPGIFTAIETFRDYLANQLGINGIGSISLLYNYSKFQFGKFPEWTFTDTKDAGIRLQRVNIVRRFIHIYRQEYYKIATRL</sequence>
<evidence type="ECO:0000313" key="1">
    <source>
        <dbReference type="EMBL" id="MBE6269585.1"/>
    </source>
</evidence>
<dbReference type="EMBL" id="SUYC01000001">
    <property type="protein sequence ID" value="MBE6269585.1"/>
    <property type="molecule type" value="Genomic_DNA"/>
</dbReference>
<protein>
    <submittedName>
        <fullName evidence="1">Uncharacterized protein</fullName>
    </submittedName>
</protein>
<gene>
    <name evidence="1" type="ORF">E7101_01360</name>
</gene>
<accession>A0A9D5SAG6</accession>
<dbReference type="AlphaFoldDB" id="A0A9D5SAG6"/>